<feature type="transmembrane region" description="Helical" evidence="7">
    <location>
        <begin position="214"/>
        <end position="236"/>
    </location>
</feature>
<sequence>MVYAAMMAATALSALNASTVGTALTTIVGDLGGIRAYTWVSTSYMLTSTVVTPLFGKFSDLYGRKPLIQLSIGVFLLGSIMCALAPSMTMLVVARAIQGIGSGGIQAMSFVVIADIVSPRDRGKYVGAFTSIWAITSVAGPLVGGVIVATVSWRWIFLVNLPFGVLALVMIHRFLHLPTIRRDTKIDALGATLLTSGVASMILTISWISEEYGWSSLPTLTMVCVTIALLSGFLLWEPHAINPMLPLHLFKNHTIQRIVPMVTLVAATMSLVGSFMPLFLQSVTGVSPTNSGLLLVPMMAGLTVSSFYVGRWTTQTGRYRIWPIGGTAFLVVGLFMLTLLEDSGRGIMFAMVGMTFIGICTGAAMPVSTTAIQNSVDVQDMGVATSLSVLCRSLGSTISLAAFGSLLNAQVLGKVKSEYLQKPRLINELPEPARTDTINAVSDAIVLIYQVAVPLAIIAFLFAYAVKEIPLRTHAAWQDPSVKAAEVSPGDGNPVD</sequence>
<reference evidence="9" key="1">
    <citation type="submission" date="2020-05" db="EMBL/GenBank/DDBJ databases">
        <authorList>
            <person name="Chiriac C."/>
            <person name="Salcher M."/>
            <person name="Ghai R."/>
            <person name="Kavagutti S V."/>
        </authorList>
    </citation>
    <scope>NUCLEOTIDE SEQUENCE</scope>
</reference>
<feature type="transmembrane region" description="Helical" evidence="7">
    <location>
        <begin position="155"/>
        <end position="176"/>
    </location>
</feature>
<proteinExistence type="predicted"/>
<feature type="transmembrane region" description="Helical" evidence="7">
    <location>
        <begin position="346"/>
        <end position="368"/>
    </location>
</feature>
<organism evidence="9">
    <name type="scientific">freshwater metagenome</name>
    <dbReference type="NCBI Taxonomy" id="449393"/>
    <lineage>
        <taxon>unclassified sequences</taxon>
        <taxon>metagenomes</taxon>
        <taxon>ecological metagenomes</taxon>
    </lineage>
</organism>
<feature type="transmembrane region" description="Helical" evidence="7">
    <location>
        <begin position="188"/>
        <end position="208"/>
    </location>
</feature>
<dbReference type="GO" id="GO:0022857">
    <property type="term" value="F:transmembrane transporter activity"/>
    <property type="evidence" value="ECO:0007669"/>
    <property type="project" value="InterPro"/>
</dbReference>
<dbReference type="Gene3D" id="1.20.1250.20">
    <property type="entry name" value="MFS general substrate transporter like domains"/>
    <property type="match status" value="1"/>
</dbReference>
<evidence type="ECO:0000256" key="6">
    <source>
        <dbReference type="ARBA" id="ARBA00023136"/>
    </source>
</evidence>
<dbReference type="CDD" id="cd17502">
    <property type="entry name" value="MFS_Azr1_MDR_like"/>
    <property type="match status" value="1"/>
</dbReference>
<keyword evidence="4 7" id="KW-0812">Transmembrane</keyword>
<dbReference type="InterPro" id="IPR011701">
    <property type="entry name" value="MFS"/>
</dbReference>
<dbReference type="PANTHER" id="PTHR23501:SF197">
    <property type="entry name" value="COMD"/>
    <property type="match status" value="1"/>
</dbReference>
<dbReference type="EMBL" id="CAEZWE010000025">
    <property type="protein sequence ID" value="CAB4651433.1"/>
    <property type="molecule type" value="Genomic_DNA"/>
</dbReference>
<dbReference type="SUPFAM" id="SSF103473">
    <property type="entry name" value="MFS general substrate transporter"/>
    <property type="match status" value="1"/>
</dbReference>
<dbReference type="PROSITE" id="PS50850">
    <property type="entry name" value="MFS"/>
    <property type="match status" value="1"/>
</dbReference>
<keyword evidence="5 7" id="KW-1133">Transmembrane helix</keyword>
<keyword evidence="3" id="KW-1003">Cell membrane</keyword>
<feature type="transmembrane region" description="Helical" evidence="7">
    <location>
        <begin position="321"/>
        <end position="340"/>
    </location>
</feature>
<evidence type="ECO:0000256" key="4">
    <source>
        <dbReference type="ARBA" id="ARBA00022692"/>
    </source>
</evidence>
<gene>
    <name evidence="9" type="ORF">UFOPK2169_00788</name>
</gene>
<feature type="domain" description="Major facilitator superfamily (MFS) profile" evidence="8">
    <location>
        <begin position="2"/>
        <end position="467"/>
    </location>
</feature>
<keyword evidence="6 7" id="KW-0472">Membrane</keyword>
<dbReference type="Pfam" id="PF07690">
    <property type="entry name" value="MFS_1"/>
    <property type="match status" value="1"/>
</dbReference>
<evidence type="ECO:0000256" key="7">
    <source>
        <dbReference type="SAM" id="Phobius"/>
    </source>
</evidence>
<evidence type="ECO:0000256" key="5">
    <source>
        <dbReference type="ARBA" id="ARBA00022989"/>
    </source>
</evidence>
<dbReference type="Gene3D" id="1.20.1720.10">
    <property type="entry name" value="Multidrug resistance protein D"/>
    <property type="match status" value="1"/>
</dbReference>
<evidence type="ECO:0000256" key="1">
    <source>
        <dbReference type="ARBA" id="ARBA00004651"/>
    </source>
</evidence>
<protein>
    <submittedName>
        <fullName evidence="9">Unannotated protein</fullName>
    </submittedName>
</protein>
<feature type="transmembrane region" description="Helical" evidence="7">
    <location>
        <begin position="67"/>
        <end position="86"/>
    </location>
</feature>
<feature type="transmembrane region" description="Helical" evidence="7">
    <location>
        <begin position="257"/>
        <end position="280"/>
    </location>
</feature>
<evidence type="ECO:0000259" key="8">
    <source>
        <dbReference type="PROSITE" id="PS50850"/>
    </source>
</evidence>
<evidence type="ECO:0000256" key="2">
    <source>
        <dbReference type="ARBA" id="ARBA00022448"/>
    </source>
</evidence>
<comment type="subcellular location">
    <subcellularLocation>
        <location evidence="1">Cell membrane</location>
        <topology evidence="1">Multi-pass membrane protein</topology>
    </subcellularLocation>
</comment>
<accession>A0A6J6KSF4</accession>
<dbReference type="AlphaFoldDB" id="A0A6J6KSF4"/>
<evidence type="ECO:0000256" key="3">
    <source>
        <dbReference type="ARBA" id="ARBA00022475"/>
    </source>
</evidence>
<feature type="transmembrane region" description="Helical" evidence="7">
    <location>
        <begin position="125"/>
        <end position="149"/>
    </location>
</feature>
<dbReference type="PANTHER" id="PTHR23501">
    <property type="entry name" value="MAJOR FACILITATOR SUPERFAMILY"/>
    <property type="match status" value="1"/>
</dbReference>
<feature type="transmembrane region" description="Helical" evidence="7">
    <location>
        <begin position="389"/>
        <end position="407"/>
    </location>
</feature>
<evidence type="ECO:0000313" key="9">
    <source>
        <dbReference type="EMBL" id="CAB4651433.1"/>
    </source>
</evidence>
<keyword evidence="2" id="KW-0813">Transport</keyword>
<name>A0A6J6KSF4_9ZZZZ</name>
<feature type="transmembrane region" description="Helical" evidence="7">
    <location>
        <begin position="444"/>
        <end position="466"/>
    </location>
</feature>
<dbReference type="GO" id="GO:0005886">
    <property type="term" value="C:plasma membrane"/>
    <property type="evidence" value="ECO:0007669"/>
    <property type="project" value="UniProtKB-SubCell"/>
</dbReference>
<dbReference type="InterPro" id="IPR020846">
    <property type="entry name" value="MFS_dom"/>
</dbReference>
<feature type="transmembrane region" description="Helical" evidence="7">
    <location>
        <begin position="292"/>
        <end position="309"/>
    </location>
</feature>
<dbReference type="FunFam" id="1.20.1720.10:FF:000004">
    <property type="entry name" value="EmrB/QacA family drug resistance transporter"/>
    <property type="match status" value="1"/>
</dbReference>
<dbReference type="InterPro" id="IPR036259">
    <property type="entry name" value="MFS_trans_sf"/>
</dbReference>